<keyword evidence="1" id="KW-0285">Flavoprotein</keyword>
<dbReference type="PANTHER" id="PTHR48105">
    <property type="entry name" value="THIOREDOXIN REDUCTASE 1-RELATED-RELATED"/>
    <property type="match status" value="1"/>
</dbReference>
<dbReference type="InterPro" id="IPR050097">
    <property type="entry name" value="Ferredoxin-NADP_redctase_2"/>
</dbReference>
<reference evidence="7" key="1">
    <citation type="journal article" date="2020" name="mSystems">
        <title>Genome- and Community-Level Interaction Insights into Carbon Utilization and Element Cycling Functions of Hydrothermarchaeota in Hydrothermal Sediment.</title>
        <authorList>
            <person name="Zhou Z."/>
            <person name="Liu Y."/>
            <person name="Xu W."/>
            <person name="Pan J."/>
            <person name="Luo Z.H."/>
            <person name="Li M."/>
        </authorList>
    </citation>
    <scope>NUCLEOTIDE SEQUENCE [LARGE SCALE GENOMIC DNA]</scope>
    <source>
        <strain evidence="7">SpSt-655</strain>
    </source>
</reference>
<keyword evidence="3" id="KW-0560">Oxidoreductase</keyword>
<comment type="caution">
    <text evidence="7">The sequence shown here is derived from an EMBL/GenBank/DDBJ whole genome shotgun (WGS) entry which is preliminary data.</text>
</comment>
<evidence type="ECO:0000313" key="7">
    <source>
        <dbReference type="EMBL" id="HGQ55353.1"/>
    </source>
</evidence>
<dbReference type="PRINTS" id="PR00469">
    <property type="entry name" value="PNDRDTASEII"/>
</dbReference>
<keyword evidence="2" id="KW-0274">FAD</keyword>
<dbReference type="PROSITE" id="PS00573">
    <property type="entry name" value="PYRIDINE_REDOX_2"/>
    <property type="match status" value="1"/>
</dbReference>
<evidence type="ECO:0000256" key="5">
    <source>
        <dbReference type="ARBA" id="ARBA00023284"/>
    </source>
</evidence>
<name>A0A7V4CHW9_UNCW3</name>
<accession>A0A7V4CHW9</accession>
<dbReference type="AlphaFoldDB" id="A0A7V4CHW9"/>
<dbReference type="Pfam" id="PF07992">
    <property type="entry name" value="Pyr_redox_2"/>
    <property type="match status" value="1"/>
</dbReference>
<protein>
    <submittedName>
        <fullName evidence="7">FAD-binding protein</fullName>
    </submittedName>
</protein>
<evidence type="ECO:0000256" key="2">
    <source>
        <dbReference type="ARBA" id="ARBA00022827"/>
    </source>
</evidence>
<sequence length="320" mass="35093">MFSLLGLNLKEPKENFLYDLIIIGGGPAGITAAIYSARKNLSILLLTKDLGGQILLTSEIENYPGFQYITSKELAEKFTTQLTNFPISLGLGIEVNNIKKENNIFLVKTIDNKTYQGKTVIIATGRSPKPLNLPNEKELLGRGVSYCATCDAPLFKNKDTAVIGGGNSAVISAIELAKICKKVYIIVRSEIKADYILKERLNKFNNVNILLRHLPKAILGKEKVSGILVYDQLNNKEYEIPVDGVFIEAGMKPNTEFLKGFLDLNDKGEIIVNCNCETNVPGIFACGDCTSVEDKQIIIACGEGAKASLKAFKYLLSSQF</sequence>
<dbReference type="InterPro" id="IPR036188">
    <property type="entry name" value="FAD/NAD-bd_sf"/>
</dbReference>
<proteinExistence type="predicted"/>
<organism evidence="7">
    <name type="scientific">candidate division WOR-3 bacterium</name>
    <dbReference type="NCBI Taxonomy" id="2052148"/>
    <lineage>
        <taxon>Bacteria</taxon>
        <taxon>Bacteria division WOR-3</taxon>
    </lineage>
</organism>
<dbReference type="PRINTS" id="PR00368">
    <property type="entry name" value="FADPNR"/>
</dbReference>
<feature type="domain" description="FAD/NAD(P)-binding" evidence="6">
    <location>
        <begin position="18"/>
        <end position="300"/>
    </location>
</feature>
<evidence type="ECO:0000256" key="1">
    <source>
        <dbReference type="ARBA" id="ARBA00022630"/>
    </source>
</evidence>
<dbReference type="InterPro" id="IPR008255">
    <property type="entry name" value="Pyr_nucl-diS_OxRdtase_2_AS"/>
</dbReference>
<evidence type="ECO:0000256" key="4">
    <source>
        <dbReference type="ARBA" id="ARBA00023157"/>
    </source>
</evidence>
<gene>
    <name evidence="7" type="ORF">ENU28_02680</name>
</gene>
<dbReference type="GO" id="GO:0016668">
    <property type="term" value="F:oxidoreductase activity, acting on a sulfur group of donors, NAD(P) as acceptor"/>
    <property type="evidence" value="ECO:0007669"/>
    <property type="project" value="UniProtKB-ARBA"/>
</dbReference>
<dbReference type="SUPFAM" id="SSF51905">
    <property type="entry name" value="FAD/NAD(P)-binding domain"/>
    <property type="match status" value="2"/>
</dbReference>
<keyword evidence="5" id="KW-0676">Redox-active center</keyword>
<dbReference type="EMBL" id="DTBX01000092">
    <property type="protein sequence ID" value="HGQ55353.1"/>
    <property type="molecule type" value="Genomic_DNA"/>
</dbReference>
<evidence type="ECO:0000256" key="3">
    <source>
        <dbReference type="ARBA" id="ARBA00023002"/>
    </source>
</evidence>
<keyword evidence="4" id="KW-1015">Disulfide bond</keyword>
<dbReference type="Gene3D" id="3.50.50.60">
    <property type="entry name" value="FAD/NAD(P)-binding domain"/>
    <property type="match status" value="2"/>
</dbReference>
<evidence type="ECO:0000259" key="6">
    <source>
        <dbReference type="Pfam" id="PF07992"/>
    </source>
</evidence>
<dbReference type="InterPro" id="IPR023753">
    <property type="entry name" value="FAD/NAD-binding_dom"/>
</dbReference>